<dbReference type="Gene3D" id="3.30.1660.40">
    <property type="entry name" value="FlgT, N-terminal domain"/>
    <property type="match status" value="1"/>
</dbReference>
<keyword evidence="5" id="KW-0282">Flagellum</keyword>
<keyword evidence="5" id="KW-0969">Cilium</keyword>
<dbReference type="Gene3D" id="3.40.50.10610">
    <property type="entry name" value="ABC-type transport auxiliary lipoprotein component"/>
    <property type="match status" value="1"/>
</dbReference>
<evidence type="ECO:0000259" key="2">
    <source>
        <dbReference type="Pfam" id="PF16538"/>
    </source>
</evidence>
<evidence type="ECO:0000313" key="6">
    <source>
        <dbReference type="Proteomes" id="UP000198862"/>
    </source>
</evidence>
<dbReference type="InterPro" id="IPR032370">
    <property type="entry name" value="FlgT_N"/>
</dbReference>
<dbReference type="Pfam" id="PF16538">
    <property type="entry name" value="FlgT_C"/>
    <property type="match status" value="1"/>
</dbReference>
<reference evidence="5 6" key="1">
    <citation type="submission" date="2016-10" db="EMBL/GenBank/DDBJ databases">
        <authorList>
            <person name="de Groot N.N."/>
        </authorList>
    </citation>
    <scope>NUCLEOTIDE SEQUENCE [LARGE SCALE GENOMIC DNA]</scope>
    <source>
        <strain evidence="5 6">DSM 6059</strain>
    </source>
</reference>
<name>A0A1I1HMS3_9GAMM</name>
<organism evidence="5 6">
    <name type="scientific">Pseudoalteromonas denitrificans DSM 6059</name>
    <dbReference type="NCBI Taxonomy" id="1123010"/>
    <lineage>
        <taxon>Bacteria</taxon>
        <taxon>Pseudomonadati</taxon>
        <taxon>Pseudomonadota</taxon>
        <taxon>Gammaproteobacteria</taxon>
        <taxon>Alteromonadales</taxon>
        <taxon>Pseudoalteromonadaceae</taxon>
        <taxon>Pseudoalteromonas</taxon>
    </lineage>
</organism>
<accession>A0A1I1HMS3</accession>
<evidence type="ECO:0000259" key="3">
    <source>
        <dbReference type="Pfam" id="PF16539"/>
    </source>
</evidence>
<feature type="domain" description="Flagellar assembly protein T middle" evidence="3">
    <location>
        <begin position="109"/>
        <end position="265"/>
    </location>
</feature>
<dbReference type="InterPro" id="IPR032386">
    <property type="entry name" value="FlgT_M"/>
</dbReference>
<dbReference type="STRING" id="1123010.SAMN02745724_01274"/>
<dbReference type="InterPro" id="IPR032388">
    <property type="entry name" value="FlgT_C"/>
</dbReference>
<dbReference type="InterPro" id="IPR038165">
    <property type="entry name" value="FlgT_C_sf"/>
</dbReference>
<dbReference type="AlphaFoldDB" id="A0A1I1HMS3"/>
<dbReference type="Pfam" id="PF16539">
    <property type="entry name" value="FlgT_M"/>
    <property type="match status" value="1"/>
</dbReference>
<dbReference type="Pfam" id="PF16548">
    <property type="entry name" value="FlgT_N"/>
    <property type="match status" value="1"/>
</dbReference>
<feature type="domain" description="Flagellar assembly protein T N-terminal" evidence="4">
    <location>
        <begin position="19"/>
        <end position="105"/>
    </location>
</feature>
<proteinExistence type="predicted"/>
<dbReference type="Proteomes" id="UP000198862">
    <property type="component" value="Unassembled WGS sequence"/>
</dbReference>
<keyword evidence="1" id="KW-0732">Signal</keyword>
<evidence type="ECO:0000256" key="1">
    <source>
        <dbReference type="SAM" id="SignalP"/>
    </source>
</evidence>
<keyword evidence="5" id="KW-0966">Cell projection</keyword>
<dbReference type="RefSeq" id="WP_177207967.1">
    <property type="nucleotide sequence ID" value="NZ_FOLO01000006.1"/>
</dbReference>
<protein>
    <submittedName>
        <fullName evidence="5">Flagellar assembly protein T, C-terminal domain</fullName>
    </submittedName>
</protein>
<gene>
    <name evidence="5" type="ORF">SAMN02745724_01274</name>
</gene>
<dbReference type="Gene3D" id="2.40.10.410">
    <property type="entry name" value="FlgT, C-terminal domain"/>
    <property type="match status" value="1"/>
</dbReference>
<dbReference type="EMBL" id="FOLO01000006">
    <property type="protein sequence ID" value="SFC25409.1"/>
    <property type="molecule type" value="Genomic_DNA"/>
</dbReference>
<feature type="domain" description="Flagellar assembly protein T C-terminal" evidence="2">
    <location>
        <begin position="309"/>
        <end position="383"/>
    </location>
</feature>
<feature type="chain" id="PRO_5011481048" evidence="1">
    <location>
        <begin position="19"/>
        <end position="392"/>
    </location>
</feature>
<sequence length="392" mass="45189">MYKFLCLFFLYFPLLSQAQWYESTGQSQVRDGDNNSAKNRAIEDAIKQALIFAGASVSSIQTVANGVMTQEQTHISSHGEIERIELIDEVYSKDTVSVTLRLDIFANEQQCFASEFKKSLAITQVQMPNREHARTGQIFDINKIFGEKIFKSIKLADRAITPRPYYQHAIRTEEFFNQHYNFNPRIIEQLAHKSDSQYVLISKIKDISMGEKQNSEFMFWQSNRFERFFGYELILFNALTQEIVMQKDYSTSGIWRFKKTARVDVKSQKFWHSEYGQSINNLSNQISLDLQEKLSCLPLQGQIKHIKENTITFNLGKEHGVKKGQSFSIAYQSYFTDPEGNKQPYIITSANQVRVNQVYTRSAIANSIGDKLLANIQTSDIVLLVELKEPEL</sequence>
<keyword evidence="6" id="KW-1185">Reference proteome</keyword>
<evidence type="ECO:0000259" key="4">
    <source>
        <dbReference type="Pfam" id="PF16548"/>
    </source>
</evidence>
<evidence type="ECO:0000313" key="5">
    <source>
        <dbReference type="EMBL" id="SFC25409.1"/>
    </source>
</evidence>
<dbReference type="InterPro" id="IPR038180">
    <property type="entry name" value="FlgT_N_sf"/>
</dbReference>
<feature type="signal peptide" evidence="1">
    <location>
        <begin position="1"/>
        <end position="18"/>
    </location>
</feature>